<dbReference type="Gene3D" id="3.40.50.170">
    <property type="entry name" value="Formyl transferase, N-terminal domain"/>
    <property type="match status" value="1"/>
</dbReference>
<accession>A0A0M8KBV5</accession>
<organism evidence="11 13">
    <name type="scientific">Ardenticatena maritima</name>
    <dbReference type="NCBI Taxonomy" id="872965"/>
    <lineage>
        <taxon>Bacteria</taxon>
        <taxon>Bacillati</taxon>
        <taxon>Chloroflexota</taxon>
        <taxon>Ardenticatenia</taxon>
        <taxon>Ardenticatenales</taxon>
        <taxon>Ardenticatenaceae</taxon>
        <taxon>Ardenticatena</taxon>
    </lineage>
</organism>
<dbReference type="HAMAP" id="MF_00182">
    <property type="entry name" value="Formyl_trans"/>
    <property type="match status" value="1"/>
</dbReference>
<keyword evidence="13" id="KW-1185">Reference proteome</keyword>
<dbReference type="InterPro" id="IPR041711">
    <property type="entry name" value="Met-tRNA-FMT_N"/>
</dbReference>
<sequence>MTAERTTTDKPRLIFLGTPVFAVPSLQRLAETGAYDIVQVITQPDRPAGRGRKLRPSPVKEAAQALGLPVWTPETLKTPDAVAYVRDLAPDVAVVVAYGEILRPNVLAIPPKGFLNVHASLLPKYRGAAPIQAAILNGDRETGVSIMLLDEGMDTGPVLAQRVVPIAPDETAGTLSEKLAQVGAELLVETLPRWLAGEIEPRPQDHSQATVTRLIKKAHGRIDWTAPAVQIERQVRAFTPWPSAFTTWDGRLLKVMRARVVNAPAHDAEPGTVVALDEGPAVVTGEGLLLLEEVQLEGKRPTTGKAFLQGYSQIVGARLGADANE</sequence>
<comment type="caution">
    <text evidence="11">The sequence shown here is derived from an EMBL/GenBank/DDBJ whole genome shotgun (WGS) entry which is preliminary data.</text>
</comment>
<dbReference type="FunFam" id="3.40.50.12230:FF:000001">
    <property type="entry name" value="Methionyl-tRNA formyltransferase"/>
    <property type="match status" value="1"/>
</dbReference>
<dbReference type="CDD" id="cd08646">
    <property type="entry name" value="FMT_core_Met-tRNA-FMT_N"/>
    <property type="match status" value="1"/>
</dbReference>
<dbReference type="InterPro" id="IPR036477">
    <property type="entry name" value="Formyl_transf_N_sf"/>
</dbReference>
<dbReference type="Pfam" id="PF00551">
    <property type="entry name" value="Formyl_trans_N"/>
    <property type="match status" value="1"/>
</dbReference>
<evidence type="ECO:0000259" key="10">
    <source>
        <dbReference type="Pfam" id="PF02911"/>
    </source>
</evidence>
<dbReference type="InterPro" id="IPR037022">
    <property type="entry name" value="Formyl_trans_C_sf"/>
</dbReference>
<dbReference type="PANTHER" id="PTHR11138">
    <property type="entry name" value="METHIONYL-TRNA FORMYLTRANSFERASE"/>
    <property type="match status" value="1"/>
</dbReference>
<evidence type="ECO:0000256" key="1">
    <source>
        <dbReference type="ARBA" id="ARBA00002606"/>
    </source>
</evidence>
<feature type="binding site" evidence="8">
    <location>
        <begin position="120"/>
        <end position="123"/>
    </location>
    <ligand>
        <name>(6S)-5,6,7,8-tetrahydrofolate</name>
        <dbReference type="ChEBI" id="CHEBI:57453"/>
    </ligand>
</feature>
<dbReference type="PANTHER" id="PTHR11138:SF5">
    <property type="entry name" value="METHIONYL-TRNA FORMYLTRANSFERASE, MITOCHONDRIAL"/>
    <property type="match status" value="1"/>
</dbReference>
<dbReference type="InParanoid" id="A0A0M8KBV5"/>
<evidence type="ECO:0000259" key="9">
    <source>
        <dbReference type="Pfam" id="PF00551"/>
    </source>
</evidence>
<dbReference type="OrthoDB" id="9802815at2"/>
<protein>
    <recommendedName>
        <fullName evidence="4 8">Methionyl-tRNA formyltransferase</fullName>
        <ecNumber evidence="3 8">2.1.2.9</ecNumber>
    </recommendedName>
</protein>
<comment type="similarity">
    <text evidence="2 8">Belongs to the Fmt family.</text>
</comment>
<feature type="domain" description="Formyl transferase C-terminal" evidence="10">
    <location>
        <begin position="215"/>
        <end position="311"/>
    </location>
</feature>
<dbReference type="PATRIC" id="fig|872965.6.peg.640"/>
<comment type="function">
    <text evidence="1 8">Attaches a formyl group to the free amino group of methionyl-tRNA(fMet). The formyl group appears to play a dual role in the initiator identity of N-formylmethionyl-tRNA by promoting its recognition by IF2 and preventing the misappropriation of this tRNA by the elongation apparatus.</text>
</comment>
<keyword evidence="5 8" id="KW-0808">Transferase</keyword>
<dbReference type="STRING" id="872965.SE16_03405"/>
<dbReference type="CDD" id="cd08704">
    <property type="entry name" value="Met_tRNA_FMT_C"/>
    <property type="match status" value="1"/>
</dbReference>
<dbReference type="InterPro" id="IPR005794">
    <property type="entry name" value="Fmt"/>
</dbReference>
<dbReference type="InterPro" id="IPR011034">
    <property type="entry name" value="Formyl_transferase-like_C_sf"/>
</dbReference>
<evidence type="ECO:0000256" key="7">
    <source>
        <dbReference type="ARBA" id="ARBA00048558"/>
    </source>
</evidence>
<evidence type="ECO:0000256" key="6">
    <source>
        <dbReference type="ARBA" id="ARBA00022917"/>
    </source>
</evidence>
<name>A0A0M8KBV5_9CHLR</name>
<evidence type="ECO:0000256" key="2">
    <source>
        <dbReference type="ARBA" id="ARBA00010699"/>
    </source>
</evidence>
<dbReference type="RefSeq" id="WP_054494092.1">
    <property type="nucleotide sequence ID" value="NZ_BBZA01000258.1"/>
</dbReference>
<dbReference type="InterPro" id="IPR044135">
    <property type="entry name" value="Met-tRNA-FMT_C"/>
</dbReference>
<dbReference type="NCBIfam" id="TIGR00460">
    <property type="entry name" value="fmt"/>
    <property type="match status" value="1"/>
</dbReference>
<evidence type="ECO:0000313" key="11">
    <source>
        <dbReference type="EMBL" id="GAP64406.1"/>
    </source>
</evidence>
<evidence type="ECO:0000256" key="5">
    <source>
        <dbReference type="ARBA" id="ARBA00022679"/>
    </source>
</evidence>
<feature type="domain" description="Formyl transferase N-terminal" evidence="9">
    <location>
        <begin position="12"/>
        <end position="191"/>
    </location>
</feature>
<evidence type="ECO:0000256" key="8">
    <source>
        <dbReference type="HAMAP-Rule" id="MF_00182"/>
    </source>
</evidence>
<keyword evidence="6 8" id="KW-0648">Protein biosynthesis</keyword>
<evidence type="ECO:0000313" key="12">
    <source>
        <dbReference type="EMBL" id="KPL89491.1"/>
    </source>
</evidence>
<dbReference type="EMBL" id="LGKN01000003">
    <property type="protein sequence ID" value="KPL89491.1"/>
    <property type="molecule type" value="Genomic_DNA"/>
</dbReference>
<evidence type="ECO:0000256" key="3">
    <source>
        <dbReference type="ARBA" id="ARBA00012261"/>
    </source>
</evidence>
<dbReference type="SUPFAM" id="SSF50486">
    <property type="entry name" value="FMT C-terminal domain-like"/>
    <property type="match status" value="1"/>
</dbReference>
<evidence type="ECO:0000313" key="14">
    <source>
        <dbReference type="Proteomes" id="UP000050502"/>
    </source>
</evidence>
<dbReference type="Gene3D" id="3.10.25.10">
    <property type="entry name" value="Formyl transferase, C-terminal domain"/>
    <property type="match status" value="1"/>
</dbReference>
<evidence type="ECO:0000256" key="4">
    <source>
        <dbReference type="ARBA" id="ARBA00016014"/>
    </source>
</evidence>
<dbReference type="SUPFAM" id="SSF53328">
    <property type="entry name" value="Formyltransferase"/>
    <property type="match status" value="1"/>
</dbReference>
<dbReference type="AlphaFoldDB" id="A0A0M8KBV5"/>
<dbReference type="FunCoup" id="A0A0M8KBV5">
    <property type="interactions" value="442"/>
</dbReference>
<dbReference type="Pfam" id="PF02911">
    <property type="entry name" value="Formyl_trans_C"/>
    <property type="match status" value="1"/>
</dbReference>
<evidence type="ECO:0000313" key="13">
    <source>
        <dbReference type="Proteomes" id="UP000037784"/>
    </source>
</evidence>
<dbReference type="GO" id="GO:0004479">
    <property type="term" value="F:methionyl-tRNA formyltransferase activity"/>
    <property type="evidence" value="ECO:0007669"/>
    <property type="project" value="UniProtKB-UniRule"/>
</dbReference>
<dbReference type="Proteomes" id="UP000037784">
    <property type="component" value="Unassembled WGS sequence"/>
</dbReference>
<dbReference type="GO" id="GO:0005829">
    <property type="term" value="C:cytosol"/>
    <property type="evidence" value="ECO:0007669"/>
    <property type="project" value="TreeGrafter"/>
</dbReference>
<dbReference type="InterPro" id="IPR002376">
    <property type="entry name" value="Formyl_transf_N"/>
</dbReference>
<dbReference type="EMBL" id="BBZA01000258">
    <property type="protein sequence ID" value="GAP64406.1"/>
    <property type="molecule type" value="Genomic_DNA"/>
</dbReference>
<comment type="catalytic activity">
    <reaction evidence="7 8">
        <text>L-methionyl-tRNA(fMet) + (6R)-10-formyltetrahydrofolate = N-formyl-L-methionyl-tRNA(fMet) + (6S)-5,6,7,8-tetrahydrofolate + H(+)</text>
        <dbReference type="Rhea" id="RHEA:24380"/>
        <dbReference type="Rhea" id="RHEA-COMP:9952"/>
        <dbReference type="Rhea" id="RHEA-COMP:9953"/>
        <dbReference type="ChEBI" id="CHEBI:15378"/>
        <dbReference type="ChEBI" id="CHEBI:57453"/>
        <dbReference type="ChEBI" id="CHEBI:78530"/>
        <dbReference type="ChEBI" id="CHEBI:78844"/>
        <dbReference type="ChEBI" id="CHEBI:195366"/>
        <dbReference type="EC" id="2.1.2.9"/>
    </reaction>
</comment>
<dbReference type="Proteomes" id="UP000050502">
    <property type="component" value="Unassembled WGS sequence"/>
</dbReference>
<reference evidence="11 13" key="1">
    <citation type="journal article" date="2015" name="Genome Announc.">
        <title>Draft Genome Sequence of a Heterotrophic Facultative Anaerobic Thermophilic Bacterium, Ardenticatena maritima Strain 110ST.</title>
        <authorList>
            <person name="Kawaichi S."/>
            <person name="Yoshida T."/>
            <person name="Sako Y."/>
            <person name="Nakamura R."/>
        </authorList>
    </citation>
    <scope>NUCLEOTIDE SEQUENCE [LARGE SCALE GENOMIC DNA]</scope>
    <source>
        <strain evidence="11 13">110S</strain>
    </source>
</reference>
<gene>
    <name evidence="8" type="primary">fmt</name>
    <name evidence="11" type="ORF">ARMA_2829</name>
    <name evidence="12" type="ORF">SE16_03405</name>
</gene>
<dbReference type="InterPro" id="IPR005793">
    <property type="entry name" value="Formyl_trans_C"/>
</dbReference>
<dbReference type="EC" id="2.1.2.9" evidence="3 8"/>
<proteinExistence type="inferred from homology"/>
<reference evidence="13" key="3">
    <citation type="submission" date="2015-08" db="EMBL/GenBank/DDBJ databases">
        <title>Draft Genome Sequence of a Heterotrophic Facultative Anaerobic Bacterium Ardenticatena maritima Strain 110S.</title>
        <authorList>
            <person name="Kawaichi S."/>
            <person name="Yoshida T."/>
            <person name="Sako Y."/>
            <person name="Nakamura R."/>
        </authorList>
    </citation>
    <scope>NUCLEOTIDE SEQUENCE [LARGE SCALE GENOMIC DNA]</scope>
    <source>
        <strain evidence="13">110S</strain>
    </source>
</reference>
<reference evidence="12 14" key="2">
    <citation type="submission" date="2015-07" db="EMBL/GenBank/DDBJ databases">
        <title>Whole genome sequence of Ardenticatena maritima DSM 23922.</title>
        <authorList>
            <person name="Hemp J."/>
            <person name="Ward L.M."/>
            <person name="Pace L.A."/>
            <person name="Fischer W.W."/>
        </authorList>
    </citation>
    <scope>NUCLEOTIDE SEQUENCE [LARGE SCALE GENOMIC DNA]</scope>
    <source>
        <strain evidence="12 14">110S</strain>
    </source>
</reference>